<feature type="compositionally biased region" description="Acidic residues" evidence="1">
    <location>
        <begin position="20"/>
        <end position="35"/>
    </location>
</feature>
<comment type="caution">
    <text evidence="2">The sequence shown here is derived from an EMBL/GenBank/DDBJ whole genome shotgun (WGS) entry which is preliminary data.</text>
</comment>
<dbReference type="AlphaFoldDB" id="A0A553HJ82"/>
<feature type="region of interest" description="Disordered" evidence="1">
    <location>
        <begin position="1"/>
        <end position="37"/>
    </location>
</feature>
<dbReference type="EMBL" id="VFLP01000104">
    <property type="protein sequence ID" value="TRX88002.1"/>
    <property type="molecule type" value="Genomic_DNA"/>
</dbReference>
<evidence type="ECO:0000313" key="2">
    <source>
        <dbReference type="EMBL" id="TRX88002.1"/>
    </source>
</evidence>
<gene>
    <name evidence="2" type="ORF">FHL15_011104</name>
</gene>
<organism evidence="2 3">
    <name type="scientific">Xylaria flabelliformis</name>
    <dbReference type="NCBI Taxonomy" id="2512241"/>
    <lineage>
        <taxon>Eukaryota</taxon>
        <taxon>Fungi</taxon>
        <taxon>Dikarya</taxon>
        <taxon>Ascomycota</taxon>
        <taxon>Pezizomycotina</taxon>
        <taxon>Sordariomycetes</taxon>
        <taxon>Xylariomycetidae</taxon>
        <taxon>Xylariales</taxon>
        <taxon>Xylariaceae</taxon>
        <taxon>Xylaria</taxon>
    </lineage>
</organism>
<evidence type="ECO:0000313" key="3">
    <source>
        <dbReference type="Proteomes" id="UP000319160"/>
    </source>
</evidence>
<keyword evidence="3" id="KW-1185">Reference proteome</keyword>
<reference evidence="3" key="1">
    <citation type="submission" date="2019-06" db="EMBL/GenBank/DDBJ databases">
        <title>Draft genome sequence of the griseofulvin-producing fungus Xylaria cubensis strain G536.</title>
        <authorList>
            <person name="Mead M.E."/>
            <person name="Raja H.A."/>
            <person name="Steenwyk J.L."/>
            <person name="Knowles S.L."/>
            <person name="Oberlies N.H."/>
            <person name="Rokas A."/>
        </authorList>
    </citation>
    <scope>NUCLEOTIDE SEQUENCE [LARGE SCALE GENOMIC DNA]</scope>
    <source>
        <strain evidence="3">G536</strain>
    </source>
</reference>
<accession>A0A553HJ82</accession>
<evidence type="ECO:0000256" key="1">
    <source>
        <dbReference type="SAM" id="MobiDB-lite"/>
    </source>
</evidence>
<sequence>MAFEDGLGQKHDQTRRPGVDEEPEEVGDDGYPDLPEEFREVSPGAIRLTERHVRFLTWARPVVERDGKPEDQFCRYLPKPLLLPHAHFQQRLAVLSPLSHVPVPAKTGINVRTKLYRYAQLSGGDGLHGAHRAVTGSSSWMGGLRRPVWLAG</sequence>
<name>A0A553HJ82_9PEZI</name>
<feature type="compositionally biased region" description="Basic and acidic residues" evidence="1">
    <location>
        <begin position="7"/>
        <end position="19"/>
    </location>
</feature>
<proteinExistence type="predicted"/>
<dbReference type="Proteomes" id="UP000319160">
    <property type="component" value="Unassembled WGS sequence"/>
</dbReference>
<protein>
    <submittedName>
        <fullName evidence="2">Uncharacterized protein</fullName>
    </submittedName>
</protein>